<accession>A0A1L5FBG2</accession>
<feature type="domain" description="MEDS" evidence="1">
    <location>
        <begin position="14"/>
        <end position="167"/>
    </location>
</feature>
<proteinExistence type="predicted"/>
<organism evidence="2 3">
    <name type="scientific">Clostridium kluyveri</name>
    <dbReference type="NCBI Taxonomy" id="1534"/>
    <lineage>
        <taxon>Bacteria</taxon>
        <taxon>Bacillati</taxon>
        <taxon>Bacillota</taxon>
        <taxon>Clostridia</taxon>
        <taxon>Eubacteriales</taxon>
        <taxon>Clostridiaceae</taxon>
        <taxon>Clostridium</taxon>
    </lineage>
</organism>
<dbReference type="InterPro" id="IPR025847">
    <property type="entry name" value="MEDS_domain"/>
</dbReference>
<dbReference type="EMBL" id="CP018335">
    <property type="protein sequence ID" value="APM40361.1"/>
    <property type="molecule type" value="Genomic_DNA"/>
</dbReference>
<dbReference type="RefSeq" id="WP_073539959.1">
    <property type="nucleotide sequence ID" value="NZ_CP018335.1"/>
</dbReference>
<dbReference type="Proteomes" id="UP000184604">
    <property type="component" value="Chromosome"/>
</dbReference>
<name>A0A1L5FBG2_CLOKL</name>
<evidence type="ECO:0000313" key="3">
    <source>
        <dbReference type="Proteomes" id="UP000184604"/>
    </source>
</evidence>
<sequence length="186" mass="21990">MYKNNIFGFNSSFYYFGLQHLVLNMYNYIKDGIDKNEKIYVCMAPEVYNELASYLSDIYGFSYVENFHIHKIIGCYNKLELNEIRAKLSKHIDEIVENGYSGVRFIIQADYMILSSSRECFMDFNKSVLYIILGLKASFMSLYDFEDYLKHKYIIDDEVISESYRVHSHRLYNGNLKNCRGLSHSK</sequence>
<evidence type="ECO:0000313" key="2">
    <source>
        <dbReference type="EMBL" id="APM40361.1"/>
    </source>
</evidence>
<protein>
    <recommendedName>
        <fullName evidence="1">MEDS domain-containing protein</fullName>
    </recommendedName>
</protein>
<dbReference type="AlphaFoldDB" id="A0A1L5FBG2"/>
<reference evidence="2 3" key="1">
    <citation type="submission" date="2016-12" db="EMBL/GenBank/DDBJ databases">
        <title>Complete genome sequence of Clostridium kluyveri JZZ isolated from the pit mud of a Chinese flavor liquor-making factory.</title>
        <authorList>
            <person name="Wang Y."/>
        </authorList>
    </citation>
    <scope>NUCLEOTIDE SEQUENCE [LARGE SCALE GENOMIC DNA]</scope>
    <source>
        <strain evidence="2 3">JZZ</strain>
    </source>
</reference>
<evidence type="ECO:0000259" key="1">
    <source>
        <dbReference type="Pfam" id="PF14417"/>
    </source>
</evidence>
<gene>
    <name evidence="2" type="ORF">BS101_17285</name>
</gene>
<dbReference type="Pfam" id="PF14417">
    <property type="entry name" value="MEDS"/>
    <property type="match status" value="1"/>
</dbReference>
<dbReference type="OrthoDB" id="1925880at2"/>